<dbReference type="GO" id="GO:0006665">
    <property type="term" value="P:sphingolipid metabolic process"/>
    <property type="evidence" value="ECO:0007669"/>
    <property type="project" value="UniProtKB-KW"/>
</dbReference>
<evidence type="ECO:0000259" key="15">
    <source>
        <dbReference type="Pfam" id="PF03372"/>
    </source>
</evidence>
<feature type="transmembrane region" description="Helical" evidence="14">
    <location>
        <begin position="329"/>
        <end position="347"/>
    </location>
</feature>
<dbReference type="SUPFAM" id="SSF56219">
    <property type="entry name" value="DNase I-like"/>
    <property type="match status" value="1"/>
</dbReference>
<comment type="caution">
    <text evidence="16">The sequence shown here is derived from an EMBL/GenBank/DDBJ whole genome shotgun (WGS) entry which is preliminary data.</text>
</comment>
<keyword evidence="11 14" id="KW-1133">Transmembrane helix</keyword>
<dbReference type="Gene3D" id="3.60.10.10">
    <property type="entry name" value="Endonuclease/exonuclease/phosphatase"/>
    <property type="match status" value="1"/>
</dbReference>
<dbReference type="EMBL" id="MU825896">
    <property type="protein sequence ID" value="KAJ7383654.1"/>
    <property type="molecule type" value="Genomic_DNA"/>
</dbReference>
<sequence length="421" mass="47792">MADERKSNFHVLTLNCWGIPYVSKMWEERKVLIAEELAKGRYDIVSLQEIWSRSDFELISQKVADVLPYSHYFYSGVIGSGVCVFSRYPIIDAFAYRYSLNGYMYNITHGDWFGGKAIGYCVIDHPKQPIHFFTTHMHAEYNQSRQYVPHRTVQSYQLSQFIQHLTQPTDAVIVCGDMNCEPSQLCYRVIKDVTGLVDAWEKHGEVKPGCYGNTSDVSHNTFSGDKNLSSTLKGGPEDGHRIDFIFYRCTQESLECVDCEVTMGLVPGKNFSFSDHEAVTASFVVKDSAVDKTDSFQGTVPDMKKSQEALSDTQKVISGAINTLSSGNYLWIFVACAMLFFVILPVMFPAAEHSPLSLYHATGKILYLVRIVTTVFLSSFLFYLIFNTREEYSVYKNVQQMIEIQLKQISPRKRTTGNSCL</sequence>
<keyword evidence="12" id="KW-0443">Lipid metabolism</keyword>
<evidence type="ECO:0000256" key="9">
    <source>
        <dbReference type="ARBA" id="ARBA00022842"/>
    </source>
</evidence>
<accession>A0A9X0D3N3</accession>
<dbReference type="InterPro" id="IPR036691">
    <property type="entry name" value="Endo/exonu/phosph_ase_sf"/>
</dbReference>
<evidence type="ECO:0000256" key="14">
    <source>
        <dbReference type="SAM" id="Phobius"/>
    </source>
</evidence>
<dbReference type="OrthoDB" id="387657at2759"/>
<reference evidence="16" key="1">
    <citation type="submission" date="2023-01" db="EMBL/GenBank/DDBJ databases">
        <title>Genome assembly of the deep-sea coral Lophelia pertusa.</title>
        <authorList>
            <person name="Herrera S."/>
            <person name="Cordes E."/>
        </authorList>
    </citation>
    <scope>NUCLEOTIDE SEQUENCE</scope>
    <source>
        <strain evidence="16">USNM1676648</strain>
        <tissue evidence="16">Polyp</tissue>
    </source>
</reference>
<comment type="subcellular location">
    <subcellularLocation>
        <location evidence="1">Membrane</location>
        <topology evidence="1">Multi-pass membrane protein</topology>
    </subcellularLocation>
</comment>
<feature type="domain" description="Endonuclease/exonuclease/phosphatase" evidence="15">
    <location>
        <begin position="12"/>
        <end position="276"/>
    </location>
</feature>
<keyword evidence="9" id="KW-0460">Magnesium</keyword>
<comment type="pathway">
    <text evidence="2">Lipid metabolism; sphingolipid metabolism.</text>
</comment>
<evidence type="ECO:0000256" key="2">
    <source>
        <dbReference type="ARBA" id="ARBA00004760"/>
    </source>
</evidence>
<dbReference type="InterPro" id="IPR005135">
    <property type="entry name" value="Endo/exonuclease/phosphatase"/>
</dbReference>
<protein>
    <recommendedName>
        <fullName evidence="5">sphingomyelin phosphodiesterase</fullName>
        <ecNumber evidence="5">3.1.4.12</ecNumber>
    </recommendedName>
</protein>
<keyword evidence="7" id="KW-0479">Metal-binding</keyword>
<evidence type="ECO:0000256" key="13">
    <source>
        <dbReference type="ARBA" id="ARBA00023136"/>
    </source>
</evidence>
<evidence type="ECO:0000313" key="16">
    <source>
        <dbReference type="EMBL" id="KAJ7383654.1"/>
    </source>
</evidence>
<evidence type="ECO:0000256" key="10">
    <source>
        <dbReference type="ARBA" id="ARBA00022919"/>
    </source>
</evidence>
<comment type="similarity">
    <text evidence="4">Belongs to the neutral sphingomyelinase family.</text>
</comment>
<evidence type="ECO:0000256" key="4">
    <source>
        <dbReference type="ARBA" id="ARBA00006335"/>
    </source>
</evidence>
<dbReference type="AlphaFoldDB" id="A0A9X0D3N3"/>
<evidence type="ECO:0000313" key="17">
    <source>
        <dbReference type="Proteomes" id="UP001163046"/>
    </source>
</evidence>
<dbReference type="GO" id="GO:0016020">
    <property type="term" value="C:membrane"/>
    <property type="evidence" value="ECO:0007669"/>
    <property type="project" value="UniProtKB-SubCell"/>
</dbReference>
<dbReference type="InterPro" id="IPR038772">
    <property type="entry name" value="Sph/SMPD2-like"/>
</dbReference>
<organism evidence="16 17">
    <name type="scientific">Desmophyllum pertusum</name>
    <dbReference type="NCBI Taxonomy" id="174260"/>
    <lineage>
        <taxon>Eukaryota</taxon>
        <taxon>Metazoa</taxon>
        <taxon>Cnidaria</taxon>
        <taxon>Anthozoa</taxon>
        <taxon>Hexacorallia</taxon>
        <taxon>Scleractinia</taxon>
        <taxon>Caryophylliina</taxon>
        <taxon>Caryophylliidae</taxon>
        <taxon>Desmophyllum</taxon>
    </lineage>
</organism>
<dbReference type="Pfam" id="PF03372">
    <property type="entry name" value="Exo_endo_phos"/>
    <property type="match status" value="1"/>
</dbReference>
<evidence type="ECO:0000256" key="11">
    <source>
        <dbReference type="ARBA" id="ARBA00022989"/>
    </source>
</evidence>
<keyword evidence="13 14" id="KW-0472">Membrane</keyword>
<dbReference type="PANTHER" id="PTHR16320:SF24">
    <property type="entry name" value="PHOSPHODIESTERASE, PUTATIVE-RELATED"/>
    <property type="match status" value="1"/>
</dbReference>
<name>A0A9X0D3N3_9CNID</name>
<gene>
    <name evidence="16" type="primary">SMPD2</name>
    <name evidence="16" type="ORF">OS493_026840</name>
</gene>
<evidence type="ECO:0000256" key="6">
    <source>
        <dbReference type="ARBA" id="ARBA00022692"/>
    </source>
</evidence>
<evidence type="ECO:0000256" key="3">
    <source>
        <dbReference type="ARBA" id="ARBA00004991"/>
    </source>
</evidence>
<dbReference type="GO" id="GO:0004767">
    <property type="term" value="F:sphingomyelin phosphodiesterase activity"/>
    <property type="evidence" value="ECO:0007669"/>
    <property type="project" value="UniProtKB-EC"/>
</dbReference>
<keyword evidence="6 14" id="KW-0812">Transmembrane</keyword>
<evidence type="ECO:0000256" key="7">
    <source>
        <dbReference type="ARBA" id="ARBA00022723"/>
    </source>
</evidence>
<keyword evidence="10" id="KW-0746">Sphingolipid metabolism</keyword>
<evidence type="ECO:0000256" key="1">
    <source>
        <dbReference type="ARBA" id="ARBA00004141"/>
    </source>
</evidence>
<proteinExistence type="inferred from homology"/>
<evidence type="ECO:0000256" key="8">
    <source>
        <dbReference type="ARBA" id="ARBA00022801"/>
    </source>
</evidence>
<dbReference type="PANTHER" id="PTHR16320">
    <property type="entry name" value="SPHINGOMYELINASE FAMILY MEMBER"/>
    <property type="match status" value="1"/>
</dbReference>
<dbReference type="Proteomes" id="UP001163046">
    <property type="component" value="Unassembled WGS sequence"/>
</dbReference>
<keyword evidence="17" id="KW-1185">Reference proteome</keyword>
<evidence type="ECO:0000256" key="12">
    <source>
        <dbReference type="ARBA" id="ARBA00023098"/>
    </source>
</evidence>
<dbReference type="EC" id="3.1.4.12" evidence="5"/>
<dbReference type="GO" id="GO:0046872">
    <property type="term" value="F:metal ion binding"/>
    <property type="evidence" value="ECO:0007669"/>
    <property type="project" value="UniProtKB-KW"/>
</dbReference>
<keyword evidence="8 16" id="KW-0378">Hydrolase</keyword>
<feature type="transmembrane region" description="Helical" evidence="14">
    <location>
        <begin position="367"/>
        <end position="386"/>
    </location>
</feature>
<comment type="pathway">
    <text evidence="3">Sphingolipid metabolism.</text>
</comment>
<evidence type="ECO:0000256" key="5">
    <source>
        <dbReference type="ARBA" id="ARBA00012369"/>
    </source>
</evidence>